<feature type="domain" description="Kazal-like" evidence="6">
    <location>
        <begin position="173"/>
        <end position="226"/>
    </location>
</feature>
<dbReference type="OrthoDB" id="343609at2759"/>
<reference evidence="8 9" key="1">
    <citation type="submission" date="2019-03" db="EMBL/GenBank/DDBJ databases">
        <authorList>
            <person name="Gaulin E."/>
            <person name="Dumas B."/>
        </authorList>
    </citation>
    <scope>NUCLEOTIDE SEQUENCE [LARGE SCALE GENOMIC DNA]</scope>
    <source>
        <strain evidence="8">CBS 568.67</strain>
    </source>
</reference>
<feature type="transmembrane region" description="Helical" evidence="4">
    <location>
        <begin position="240"/>
        <end position="260"/>
    </location>
</feature>
<keyword evidence="4" id="KW-1133">Transmembrane helix</keyword>
<gene>
    <name evidence="8" type="primary">Aste57867_25135</name>
    <name evidence="7" type="ORF">As57867_025057</name>
    <name evidence="8" type="ORF">ASTE57867_25135</name>
</gene>
<evidence type="ECO:0000313" key="7">
    <source>
        <dbReference type="EMBL" id="KAF0682765.1"/>
    </source>
</evidence>
<dbReference type="PANTHER" id="PTHR10913">
    <property type="entry name" value="FOLLISTATIN-RELATED"/>
    <property type="match status" value="1"/>
</dbReference>
<name>A0A485LSE8_9STRA</name>
<keyword evidence="9" id="KW-1185">Reference proteome</keyword>
<keyword evidence="4" id="KW-0472">Membrane</keyword>
<evidence type="ECO:0000256" key="3">
    <source>
        <dbReference type="ARBA" id="ARBA00023157"/>
    </source>
</evidence>
<dbReference type="AlphaFoldDB" id="A0A485LSE8"/>
<dbReference type="EMBL" id="VJMH01007486">
    <property type="protein sequence ID" value="KAF0682765.1"/>
    <property type="molecule type" value="Genomic_DNA"/>
</dbReference>
<dbReference type="PROSITE" id="PS51465">
    <property type="entry name" value="KAZAL_2"/>
    <property type="match status" value="4"/>
</dbReference>
<evidence type="ECO:0000256" key="2">
    <source>
        <dbReference type="ARBA" id="ARBA00022900"/>
    </source>
</evidence>
<dbReference type="SUPFAM" id="SSF100895">
    <property type="entry name" value="Kazal-type serine protease inhibitors"/>
    <property type="match status" value="4"/>
</dbReference>
<keyword evidence="2" id="KW-0722">Serine protease inhibitor</keyword>
<dbReference type="InterPro" id="IPR050653">
    <property type="entry name" value="Prot_Inhib_GrowthFact_Antg"/>
</dbReference>
<dbReference type="Pfam" id="PF07648">
    <property type="entry name" value="Kazal_2"/>
    <property type="match status" value="4"/>
</dbReference>
<dbReference type="SMART" id="SM00280">
    <property type="entry name" value="KAZAL"/>
    <property type="match status" value="4"/>
</dbReference>
<keyword evidence="5" id="KW-0732">Signal</keyword>
<dbReference type="Gene3D" id="3.30.60.30">
    <property type="match status" value="4"/>
</dbReference>
<dbReference type="EMBL" id="CAADRA010007512">
    <property type="protein sequence ID" value="VFU01765.1"/>
    <property type="molecule type" value="Genomic_DNA"/>
</dbReference>
<evidence type="ECO:0000313" key="9">
    <source>
        <dbReference type="Proteomes" id="UP000332933"/>
    </source>
</evidence>
<protein>
    <submittedName>
        <fullName evidence="8">Aste57867_25135 protein</fullName>
    </submittedName>
</protein>
<reference evidence="7" key="2">
    <citation type="submission" date="2019-06" db="EMBL/GenBank/DDBJ databases">
        <title>Genomics analysis of Aphanomyces spp. identifies a new class of oomycete effector associated with host adaptation.</title>
        <authorList>
            <person name="Gaulin E."/>
        </authorList>
    </citation>
    <scope>NUCLEOTIDE SEQUENCE</scope>
    <source>
        <strain evidence="7">CBS 578.67</strain>
    </source>
</reference>
<evidence type="ECO:0000256" key="5">
    <source>
        <dbReference type="SAM" id="SignalP"/>
    </source>
</evidence>
<evidence type="ECO:0000256" key="4">
    <source>
        <dbReference type="SAM" id="Phobius"/>
    </source>
</evidence>
<dbReference type="GO" id="GO:0005576">
    <property type="term" value="C:extracellular region"/>
    <property type="evidence" value="ECO:0007669"/>
    <property type="project" value="TreeGrafter"/>
</dbReference>
<keyword evidence="1" id="KW-0646">Protease inhibitor</keyword>
<feature type="domain" description="Kazal-like" evidence="6">
    <location>
        <begin position="15"/>
        <end position="66"/>
    </location>
</feature>
<dbReference type="Proteomes" id="UP000332933">
    <property type="component" value="Unassembled WGS sequence"/>
</dbReference>
<evidence type="ECO:0000256" key="1">
    <source>
        <dbReference type="ARBA" id="ARBA00022690"/>
    </source>
</evidence>
<organism evidence="8 9">
    <name type="scientific">Aphanomyces stellatus</name>
    <dbReference type="NCBI Taxonomy" id="120398"/>
    <lineage>
        <taxon>Eukaryota</taxon>
        <taxon>Sar</taxon>
        <taxon>Stramenopiles</taxon>
        <taxon>Oomycota</taxon>
        <taxon>Saprolegniomycetes</taxon>
        <taxon>Saprolegniales</taxon>
        <taxon>Verrucalvaceae</taxon>
        <taxon>Aphanomyces</taxon>
    </lineage>
</organism>
<dbReference type="GO" id="GO:0030154">
    <property type="term" value="P:cell differentiation"/>
    <property type="evidence" value="ECO:0007669"/>
    <property type="project" value="TreeGrafter"/>
</dbReference>
<feature type="domain" description="Kazal-like" evidence="6">
    <location>
        <begin position="67"/>
        <end position="120"/>
    </location>
</feature>
<dbReference type="CDD" id="cd00104">
    <property type="entry name" value="KAZAL_FS"/>
    <property type="match status" value="4"/>
</dbReference>
<dbReference type="InterPro" id="IPR036058">
    <property type="entry name" value="Kazal_dom_sf"/>
</dbReference>
<feature type="domain" description="Kazal-like" evidence="6">
    <location>
        <begin position="121"/>
        <end position="172"/>
    </location>
</feature>
<feature type="chain" id="PRO_5036355682" evidence="5">
    <location>
        <begin position="18"/>
        <end position="262"/>
    </location>
</feature>
<dbReference type="PANTHER" id="PTHR10913:SF45">
    <property type="entry name" value="FOLLISTATIN, ISOFORM A-RELATED"/>
    <property type="match status" value="1"/>
</dbReference>
<proteinExistence type="predicted"/>
<evidence type="ECO:0000259" key="6">
    <source>
        <dbReference type="PROSITE" id="PS51465"/>
    </source>
</evidence>
<accession>A0A485LSE8</accession>
<evidence type="ECO:0000313" key="8">
    <source>
        <dbReference type="EMBL" id="VFU01765.1"/>
    </source>
</evidence>
<keyword evidence="3" id="KW-1015">Disulfide bond</keyword>
<sequence length="262" mass="27398">MLHMLLLALIVPAFAHGQALCSTSGACMYKDPPVCGTDNVTYTDICALEVAQCKNKSIQLAATGICGFSGCVNQTSSCRLDISDPVCGTDGKTYANPCLLATAQCSDSSLDQFAKGECVHGTADFCKQKYNTNTLEFSGHCGSDGVTYGNRGEFRLAMCINSSLSLAYYGTCACSGKNFTPCYYDPVTTTPVCGNDGKTYVSNCEFQVTKCNNTKLTKATPGACRVVPVVPNTTKGAAPVASPASFISMAIGAALVGLIFSM</sequence>
<feature type="signal peptide" evidence="5">
    <location>
        <begin position="1"/>
        <end position="17"/>
    </location>
</feature>
<keyword evidence="4" id="KW-0812">Transmembrane</keyword>
<dbReference type="InterPro" id="IPR002350">
    <property type="entry name" value="Kazal_dom"/>
</dbReference>